<dbReference type="InterPro" id="IPR032675">
    <property type="entry name" value="LRR_dom_sf"/>
</dbReference>
<evidence type="ECO:0000256" key="1">
    <source>
        <dbReference type="ARBA" id="ARBA00004430"/>
    </source>
</evidence>
<evidence type="ECO:0000313" key="7">
    <source>
        <dbReference type="Proteomes" id="UP001190700"/>
    </source>
</evidence>
<dbReference type="Gene3D" id="3.40.50.10140">
    <property type="entry name" value="Toll/interleukin-1 receptor homology (TIR) domain"/>
    <property type="match status" value="1"/>
</dbReference>
<feature type="compositionally biased region" description="Polar residues" evidence="5">
    <location>
        <begin position="104"/>
        <end position="121"/>
    </location>
</feature>
<evidence type="ECO:0000256" key="5">
    <source>
        <dbReference type="SAM" id="MobiDB-lite"/>
    </source>
</evidence>
<accession>A0AAE0ER09</accession>
<dbReference type="InterPro" id="IPR035897">
    <property type="entry name" value="Toll_tir_struct_dom_sf"/>
</dbReference>
<dbReference type="GO" id="GO:0005096">
    <property type="term" value="F:GTPase activator activity"/>
    <property type="evidence" value="ECO:0007669"/>
    <property type="project" value="UniProtKB-KW"/>
</dbReference>
<keyword evidence="2" id="KW-0343">GTPase activation</keyword>
<comment type="subcellular location">
    <subcellularLocation>
        <location evidence="1">Cytoplasm</location>
        <location evidence="1">Cytoskeleton</location>
        <location evidence="1">Cilium axoneme</location>
    </subcellularLocation>
</comment>
<feature type="compositionally biased region" description="Basic and acidic residues" evidence="5">
    <location>
        <begin position="129"/>
        <end position="139"/>
    </location>
</feature>
<feature type="compositionally biased region" description="Low complexity" evidence="5">
    <location>
        <begin position="482"/>
        <end position="491"/>
    </location>
</feature>
<dbReference type="InterPro" id="IPR001611">
    <property type="entry name" value="Leu-rich_rpt"/>
</dbReference>
<feature type="region of interest" description="Disordered" evidence="5">
    <location>
        <begin position="482"/>
        <end position="505"/>
    </location>
</feature>
<dbReference type="Pfam" id="PF13516">
    <property type="entry name" value="LRR_6"/>
    <property type="match status" value="8"/>
</dbReference>
<keyword evidence="7" id="KW-1185">Reference proteome</keyword>
<reference evidence="6 7" key="1">
    <citation type="journal article" date="2015" name="Genome Biol. Evol.">
        <title>Comparative Genomics of a Bacterivorous Green Alga Reveals Evolutionary Causalities and Consequences of Phago-Mixotrophic Mode of Nutrition.</title>
        <authorList>
            <person name="Burns J.A."/>
            <person name="Paasch A."/>
            <person name="Narechania A."/>
            <person name="Kim E."/>
        </authorList>
    </citation>
    <scope>NUCLEOTIDE SEQUENCE [LARGE SCALE GENOMIC DNA]</scope>
    <source>
        <strain evidence="6 7">PLY_AMNH</strain>
    </source>
</reference>
<dbReference type="EMBL" id="LGRX02034699">
    <property type="protein sequence ID" value="KAK3237129.1"/>
    <property type="molecule type" value="Genomic_DNA"/>
</dbReference>
<dbReference type="Proteomes" id="UP001190700">
    <property type="component" value="Unassembled WGS sequence"/>
</dbReference>
<dbReference type="PANTHER" id="PTHR24113:SF12">
    <property type="entry name" value="RAN GTPASE-ACTIVATING PROTEIN 1"/>
    <property type="match status" value="1"/>
</dbReference>
<evidence type="ECO:0000313" key="6">
    <source>
        <dbReference type="EMBL" id="KAK3237129.1"/>
    </source>
</evidence>
<dbReference type="InterPro" id="IPR027038">
    <property type="entry name" value="RanGap"/>
</dbReference>
<dbReference type="SMART" id="SM00368">
    <property type="entry name" value="LRR_RI"/>
    <property type="match status" value="17"/>
</dbReference>
<evidence type="ECO:0000256" key="4">
    <source>
        <dbReference type="ARBA" id="ARBA00022737"/>
    </source>
</evidence>
<comment type="caution">
    <text evidence="6">The sequence shown here is derived from an EMBL/GenBank/DDBJ whole genome shotgun (WGS) entry which is preliminary data.</text>
</comment>
<name>A0AAE0ER09_9CHLO</name>
<dbReference type="GO" id="GO:0005634">
    <property type="term" value="C:nucleus"/>
    <property type="evidence" value="ECO:0007669"/>
    <property type="project" value="TreeGrafter"/>
</dbReference>
<feature type="region of interest" description="Disordered" evidence="5">
    <location>
        <begin position="422"/>
        <end position="445"/>
    </location>
</feature>
<dbReference type="PANTHER" id="PTHR24113">
    <property type="entry name" value="RAN GTPASE-ACTIVATING PROTEIN 1"/>
    <property type="match status" value="1"/>
</dbReference>
<evidence type="ECO:0008006" key="8">
    <source>
        <dbReference type="Google" id="ProtNLM"/>
    </source>
</evidence>
<proteinExistence type="predicted"/>
<dbReference type="SUPFAM" id="SSF52047">
    <property type="entry name" value="RNI-like"/>
    <property type="match status" value="2"/>
</dbReference>
<evidence type="ECO:0000256" key="2">
    <source>
        <dbReference type="ARBA" id="ARBA00022468"/>
    </source>
</evidence>
<keyword evidence="4" id="KW-0677">Repeat</keyword>
<keyword evidence="3" id="KW-0433">Leucine-rich repeat</keyword>
<dbReference type="GO" id="GO:0005930">
    <property type="term" value="C:axoneme"/>
    <property type="evidence" value="ECO:0007669"/>
    <property type="project" value="UniProtKB-SubCell"/>
</dbReference>
<protein>
    <recommendedName>
        <fullName evidence="8">Protein NLRC3</fullName>
    </recommendedName>
</protein>
<dbReference type="GO" id="GO:0031267">
    <property type="term" value="F:small GTPase binding"/>
    <property type="evidence" value="ECO:0007669"/>
    <property type="project" value="TreeGrafter"/>
</dbReference>
<dbReference type="GO" id="GO:0048471">
    <property type="term" value="C:perinuclear region of cytoplasm"/>
    <property type="evidence" value="ECO:0007669"/>
    <property type="project" value="TreeGrafter"/>
</dbReference>
<sequence>MGIKKAMARFFVDCAFRHPKVKQALLTLCPIIAEEADNHFATDGKAKEMKDVHKDHKDELMRCILSFTPTIDDLNDAATGGTVGHADPGCSSGAERPGAEVTSVVHTQVSPTHTLSSQQPGEQLAGTSPEREGEVREHVLVTFRPPDSEPHGNLIDPSEQEGSQTANVGNLQGQAENAGVAEVIGKLWISGTCDDPQKRQFEAEEESNWIEFLNAKPEILPFGYVWTIKISRKFFRGEEALFNFAQAAMAHLWAKYALPGLATPISVHRGSVIIKLWSSASTYHRVRGLIYNPDPLFVEVDGASYPVLGCTLLSTHAALLRLDMPAVSWDCVRKLEGKFGDLAKVLYARGEIKPSGSATSVTTIARRWSRQWLHDSYISGATEEVQKSTGSFADFLRKGMPSRLHAADAGVAFPPLEAAALASESVSDHPSPDAISGRGGSDPDKEQEALLCGIISRLQDDLEACRHELENTRQRAIIAAPAASAETTSVAHGTGSDSDSPESYAELYDDKGNVEATSEPVDAASDRSAADDVVVVTAESGWEVACRIAHHLAAHSVAATPLCAANGTPPNIVRRAVAAAKRAAVVVLSEGALKDEGCVLALRAVDEAQQDVILLHDVESAPRFPTYEQMPRHSDGKTVTAFDSKAIVYLQMYEAKCFAMVLRRLEALQQSRGRDEDRPLAFGHGAAPGVAADPKADPIPPHLHVLGKSFRLFLSHRQRTGAGAVHRIHAALKADFRIFLDVESGELELPNLATVVRRSHTFLAHLSKGFFGSQYCVLELAVAVVHGLRLVFSRDYAYHDSLGHKKAAPTLRAVVEAFQGDPTVFKGLGFEEVHALVDASVSAHWPGCVVYHPELFEEYLRAVRLHLGDSDRVLGYLNQSSDAIELRDATGAVLHAPELMEHSLRRGTGDASALGQVRTMAVKSAAAVKADLLGDFCSALPKLTALHLERMELQDSGACALADAMAGMPQLQTLVLAENGVSDQGAAALAAALTAHLSLRELDLQGNDIGPEGTAALAEALGADRLAGHCLHNRSLQTLVLDGNEVLGRGDSYADEDLGGLSRLMRCLMNTRSLTSLSLRNTHLGSAAVAELSNWLPYTTALKCLDICHNHILGDAAKVLADTVVMLPHLVSFCGIPVHAGKVSALSLRGQGIGMPGTWVLNQLLAGRAAWHDLHTLNLCHNQIGWNGLTGDAAPLHCMLDALQNIRILTELDLSCNAIRQQGACMVAEAIPGMRALRTLNLLHNPMTSNGVQAVISAFEESPSLESLCGLKSGVSTVHPTEEDAAFQIWECDDAILLAADLEKRAITSSLRVINLARHRIGNVGAAALAAALTPRLADEQRHSIFLRALDLSGNSICCEGAKALATALTPNNVRPFNQSLQILNLLSNDLDHEGRAAIIGALVQSHTLVSVCGIPPHATDLDLSRNTPDLTSGDAKLLAEELRYNSTLQSIDLSGNPGVINGIECEGAKALAAAFTTDATRPPLTNTAITTLDVRFNSLGEEGAIKLSFAVSREPNRWVLFNAIPLGALRRGILTELNLAEVGIGLEGAMVLARFIRTSSVPLNSLTLTAGADLPIGAMGRDELTDIHLRGKGLGPEDAIVLAAALETNESLEVLDVFGNHLQSGGAKALADAALLRTKRVKLCGDLLEISSLDLSRQDLRAEQAILIAHDLKYNHLLTALDMSQNQLCGSFMGIAFSAFDASGVKALADVLCANTALKTLKLDHNTLAGRGDAILAEEREGPLKALGRALRGASGLTSLSLRGNGIGARGVAALADGIAQNNCLQTLDLAENLIEEKDVKQPTVKNMLSINETLETIMISPDLAIPVKALKERKITQSDLQQKYRKFSAAECFIVNFVSGAIVKAIIKSDFDSDSEALGIKRDCAYQVGPTPNTQKRQRQHE</sequence>
<evidence type="ECO:0000256" key="3">
    <source>
        <dbReference type="ARBA" id="ARBA00022614"/>
    </source>
</evidence>
<dbReference type="SUPFAM" id="SSF52200">
    <property type="entry name" value="Toll/Interleukin receptor TIR domain"/>
    <property type="match status" value="1"/>
</dbReference>
<organism evidence="6 7">
    <name type="scientific">Cymbomonas tetramitiformis</name>
    <dbReference type="NCBI Taxonomy" id="36881"/>
    <lineage>
        <taxon>Eukaryota</taxon>
        <taxon>Viridiplantae</taxon>
        <taxon>Chlorophyta</taxon>
        <taxon>Pyramimonadophyceae</taxon>
        <taxon>Pyramimonadales</taxon>
        <taxon>Pyramimonadaceae</taxon>
        <taxon>Cymbomonas</taxon>
    </lineage>
</organism>
<feature type="region of interest" description="Disordered" evidence="5">
    <location>
        <begin position="85"/>
        <end position="165"/>
    </location>
</feature>
<dbReference type="Gene3D" id="3.80.10.10">
    <property type="entry name" value="Ribonuclease Inhibitor"/>
    <property type="match status" value="8"/>
</dbReference>
<dbReference type="GO" id="GO:0005829">
    <property type="term" value="C:cytosol"/>
    <property type="evidence" value="ECO:0007669"/>
    <property type="project" value="TreeGrafter"/>
</dbReference>
<gene>
    <name evidence="6" type="ORF">CYMTET_52771</name>
</gene>
<dbReference type="GO" id="GO:0006913">
    <property type="term" value="P:nucleocytoplasmic transport"/>
    <property type="evidence" value="ECO:0007669"/>
    <property type="project" value="TreeGrafter"/>
</dbReference>